<sequence length="221" mass="24831">MYINSISSQPFPASNSNCFTQIDICSRSRKKNSHPKLILTIPPEANEKEIRVQRVPLVIEYLQNNWTLHGWEPKKHIGLDQKTANDTNYYAATSSHNQPRANERENAKSSKTEQRERPVGRTEHSQHTATIANSRGSVGMEEVADKLRQSALQSSNAKRRHLSLAEQAMENEAEMEMNEQPSSDGSLSQSVVFECQSCDNGKGRDEDEMGTPPPSKHGRTE</sequence>
<proteinExistence type="predicted"/>
<dbReference type="Proteomes" id="UP001620645">
    <property type="component" value="Unassembled WGS sequence"/>
</dbReference>
<evidence type="ECO:0000313" key="2">
    <source>
        <dbReference type="EMBL" id="KAL3082813.1"/>
    </source>
</evidence>
<feature type="compositionally biased region" description="Polar residues" evidence="1">
    <location>
        <begin position="127"/>
        <end position="136"/>
    </location>
</feature>
<dbReference type="AlphaFoldDB" id="A0ABD2ITA4"/>
<dbReference type="EMBL" id="JBICCN010000254">
    <property type="protein sequence ID" value="KAL3082813.1"/>
    <property type="molecule type" value="Genomic_DNA"/>
</dbReference>
<feature type="compositionally biased region" description="Basic and acidic residues" evidence="1">
    <location>
        <begin position="101"/>
        <end position="126"/>
    </location>
</feature>
<feature type="region of interest" description="Disordered" evidence="1">
    <location>
        <begin position="92"/>
        <end position="138"/>
    </location>
</feature>
<protein>
    <submittedName>
        <fullName evidence="2">Uncharacterized protein</fullName>
    </submittedName>
</protein>
<reference evidence="2 3" key="1">
    <citation type="submission" date="2024-10" db="EMBL/GenBank/DDBJ databases">
        <authorList>
            <person name="Kim D."/>
        </authorList>
    </citation>
    <scope>NUCLEOTIDE SEQUENCE [LARGE SCALE GENOMIC DNA]</scope>
    <source>
        <strain evidence="2">Taebaek</strain>
    </source>
</reference>
<name>A0ABD2ITA4_HETSC</name>
<accession>A0ABD2ITA4</accession>
<comment type="caution">
    <text evidence="2">The sequence shown here is derived from an EMBL/GenBank/DDBJ whole genome shotgun (WGS) entry which is preliminary data.</text>
</comment>
<feature type="compositionally biased region" description="Polar residues" evidence="1">
    <location>
        <begin position="181"/>
        <end position="191"/>
    </location>
</feature>
<evidence type="ECO:0000256" key="1">
    <source>
        <dbReference type="SAM" id="MobiDB-lite"/>
    </source>
</evidence>
<organism evidence="2 3">
    <name type="scientific">Heterodera schachtii</name>
    <name type="common">Sugarbeet cyst nematode worm</name>
    <name type="synonym">Tylenchus schachtii</name>
    <dbReference type="NCBI Taxonomy" id="97005"/>
    <lineage>
        <taxon>Eukaryota</taxon>
        <taxon>Metazoa</taxon>
        <taxon>Ecdysozoa</taxon>
        <taxon>Nematoda</taxon>
        <taxon>Chromadorea</taxon>
        <taxon>Rhabditida</taxon>
        <taxon>Tylenchina</taxon>
        <taxon>Tylenchomorpha</taxon>
        <taxon>Tylenchoidea</taxon>
        <taxon>Heteroderidae</taxon>
        <taxon>Heteroderinae</taxon>
        <taxon>Heterodera</taxon>
    </lineage>
</organism>
<keyword evidence="3" id="KW-1185">Reference proteome</keyword>
<gene>
    <name evidence="2" type="ORF">niasHS_010615</name>
</gene>
<feature type="region of interest" description="Disordered" evidence="1">
    <location>
        <begin position="167"/>
        <end position="221"/>
    </location>
</feature>
<evidence type="ECO:0000313" key="3">
    <source>
        <dbReference type="Proteomes" id="UP001620645"/>
    </source>
</evidence>